<evidence type="ECO:0000313" key="3">
    <source>
        <dbReference type="Proteomes" id="UP000756921"/>
    </source>
</evidence>
<dbReference type="AlphaFoldDB" id="A0A9P6GMI5"/>
<dbReference type="Proteomes" id="UP000756921">
    <property type="component" value="Unassembled WGS sequence"/>
</dbReference>
<proteinExistence type="predicted"/>
<feature type="region of interest" description="Disordered" evidence="1">
    <location>
        <begin position="37"/>
        <end position="98"/>
    </location>
</feature>
<accession>A0A9P6GMI5</accession>
<evidence type="ECO:0000313" key="2">
    <source>
        <dbReference type="EMBL" id="KAF9738138.1"/>
    </source>
</evidence>
<comment type="caution">
    <text evidence="2">The sequence shown here is derived from an EMBL/GenBank/DDBJ whole genome shotgun (WGS) entry which is preliminary data.</text>
</comment>
<dbReference type="OrthoDB" id="3788377at2759"/>
<protein>
    <submittedName>
        <fullName evidence="2">Uncharacterized protein</fullName>
    </submittedName>
</protein>
<keyword evidence="3" id="KW-1185">Reference proteome</keyword>
<sequence length="176" mass="19897">MFSEDRERTRHPSMYRQTDYHYGKSIQVVECRRRAPITSVSTPAQEVHAIAPKSPKKEVLLPPRSQKVSSQQSQRRSTSTYSLPKQYDHVTPRSSPKTKARSQVVLVQGYVSVAVEFGKKDVAIGLVAPPPTSKIGRLRTPELEELDERPFCNCCRGVQIVMYCAACGCEWDSWRG</sequence>
<name>A0A9P6GMI5_9PLEO</name>
<organism evidence="2 3">
    <name type="scientific">Paraphaeosphaeria minitans</name>
    <dbReference type="NCBI Taxonomy" id="565426"/>
    <lineage>
        <taxon>Eukaryota</taxon>
        <taxon>Fungi</taxon>
        <taxon>Dikarya</taxon>
        <taxon>Ascomycota</taxon>
        <taxon>Pezizomycotina</taxon>
        <taxon>Dothideomycetes</taxon>
        <taxon>Pleosporomycetidae</taxon>
        <taxon>Pleosporales</taxon>
        <taxon>Massarineae</taxon>
        <taxon>Didymosphaeriaceae</taxon>
        <taxon>Paraphaeosphaeria</taxon>
    </lineage>
</organism>
<evidence type="ECO:0000256" key="1">
    <source>
        <dbReference type="SAM" id="MobiDB-lite"/>
    </source>
</evidence>
<gene>
    <name evidence="2" type="ORF">PMIN01_03421</name>
</gene>
<reference evidence="2" key="1">
    <citation type="journal article" date="2020" name="Mol. Plant Microbe Interact.">
        <title>Genome Sequence of the Biocontrol Agent Coniothyrium minitans strain Conio (IMI 134523).</title>
        <authorList>
            <person name="Patel D."/>
            <person name="Shittu T.A."/>
            <person name="Baroncelli R."/>
            <person name="Muthumeenakshi S."/>
            <person name="Osborne T.H."/>
            <person name="Janganan T.K."/>
            <person name="Sreenivasaprasad S."/>
        </authorList>
    </citation>
    <scope>NUCLEOTIDE SEQUENCE</scope>
    <source>
        <strain evidence="2">Conio</strain>
    </source>
</reference>
<feature type="compositionally biased region" description="Low complexity" evidence="1">
    <location>
        <begin position="64"/>
        <end position="82"/>
    </location>
</feature>
<dbReference type="EMBL" id="WJXW01000003">
    <property type="protein sequence ID" value="KAF9738138.1"/>
    <property type="molecule type" value="Genomic_DNA"/>
</dbReference>